<feature type="transmembrane region" description="Helical" evidence="1">
    <location>
        <begin position="12"/>
        <end position="34"/>
    </location>
</feature>
<keyword evidence="3" id="KW-1185">Reference proteome</keyword>
<keyword evidence="1" id="KW-0472">Membrane</keyword>
<feature type="transmembrane region" description="Helical" evidence="1">
    <location>
        <begin position="40"/>
        <end position="67"/>
    </location>
</feature>
<evidence type="ECO:0008006" key="4">
    <source>
        <dbReference type="Google" id="ProtNLM"/>
    </source>
</evidence>
<keyword evidence="1" id="KW-0812">Transmembrane</keyword>
<proteinExistence type="predicted"/>
<sequence length="176" mass="19741">MNVPKGFLNHLLYFIVFFPVFLSLFFLGCIKGAIFSPFVLLVIAFGDTGIIIGLWPLHLVWSIYCIIKSKKFGPFMKCLLILLVPIPIALWTVVGVAGSAIMGAMYGFIWPVMETFRAISKGGSIWMKLIRCFTDGTWSCVRGACTVVRDFADFSFHSYFSVMDELLESKGRSLLN</sequence>
<keyword evidence="1" id="KW-1133">Transmembrane helix</keyword>
<name>A0AAV1RVA0_9ROSI</name>
<dbReference type="InterPro" id="IPR040229">
    <property type="entry name" value="At3g27390-like"/>
</dbReference>
<feature type="transmembrane region" description="Helical" evidence="1">
    <location>
        <begin position="79"/>
        <end position="110"/>
    </location>
</feature>
<evidence type="ECO:0000313" key="3">
    <source>
        <dbReference type="Proteomes" id="UP001314170"/>
    </source>
</evidence>
<dbReference type="Proteomes" id="UP001314170">
    <property type="component" value="Unassembled WGS sequence"/>
</dbReference>
<accession>A0AAV1RVA0</accession>
<gene>
    <name evidence="2" type="ORF">DCAF_LOCUS14514</name>
</gene>
<reference evidence="2 3" key="1">
    <citation type="submission" date="2024-01" db="EMBL/GenBank/DDBJ databases">
        <authorList>
            <person name="Waweru B."/>
        </authorList>
    </citation>
    <scope>NUCLEOTIDE SEQUENCE [LARGE SCALE GENOMIC DNA]</scope>
</reference>
<dbReference type="PROSITE" id="PS51257">
    <property type="entry name" value="PROKAR_LIPOPROTEIN"/>
    <property type="match status" value="1"/>
</dbReference>
<dbReference type="EMBL" id="CAWUPB010001158">
    <property type="protein sequence ID" value="CAK7339462.1"/>
    <property type="molecule type" value="Genomic_DNA"/>
</dbReference>
<evidence type="ECO:0000256" key="1">
    <source>
        <dbReference type="SAM" id="Phobius"/>
    </source>
</evidence>
<protein>
    <recommendedName>
        <fullName evidence="4">Transmembrane protein</fullName>
    </recommendedName>
</protein>
<dbReference type="AlphaFoldDB" id="A0AAV1RVA0"/>
<comment type="caution">
    <text evidence="2">The sequence shown here is derived from an EMBL/GenBank/DDBJ whole genome shotgun (WGS) entry which is preliminary data.</text>
</comment>
<evidence type="ECO:0000313" key="2">
    <source>
        <dbReference type="EMBL" id="CAK7339462.1"/>
    </source>
</evidence>
<dbReference type="PANTHER" id="PTHR31133">
    <property type="entry name" value="MEMBRANE PROTEIN"/>
    <property type="match status" value="1"/>
</dbReference>
<organism evidence="2 3">
    <name type="scientific">Dovyalis caffra</name>
    <dbReference type="NCBI Taxonomy" id="77055"/>
    <lineage>
        <taxon>Eukaryota</taxon>
        <taxon>Viridiplantae</taxon>
        <taxon>Streptophyta</taxon>
        <taxon>Embryophyta</taxon>
        <taxon>Tracheophyta</taxon>
        <taxon>Spermatophyta</taxon>
        <taxon>Magnoliopsida</taxon>
        <taxon>eudicotyledons</taxon>
        <taxon>Gunneridae</taxon>
        <taxon>Pentapetalae</taxon>
        <taxon>rosids</taxon>
        <taxon>fabids</taxon>
        <taxon>Malpighiales</taxon>
        <taxon>Salicaceae</taxon>
        <taxon>Flacourtieae</taxon>
        <taxon>Dovyalis</taxon>
    </lineage>
</organism>
<dbReference type="PANTHER" id="PTHR31133:SF9">
    <property type="entry name" value="TRANSMEMBRANE PROTEIN"/>
    <property type="match status" value="1"/>
</dbReference>